<comment type="caution">
    <text evidence="2">The sequence shown here is derived from an EMBL/GenBank/DDBJ whole genome shotgun (WGS) entry which is preliminary data.</text>
</comment>
<keyword evidence="3" id="KW-1185">Reference proteome</keyword>
<evidence type="ECO:0000313" key="3">
    <source>
        <dbReference type="Proteomes" id="UP001201812"/>
    </source>
</evidence>
<gene>
    <name evidence="2" type="ORF">DdX_10538</name>
</gene>
<feature type="coiled-coil region" evidence="1">
    <location>
        <begin position="100"/>
        <end position="138"/>
    </location>
</feature>
<organism evidence="2 3">
    <name type="scientific">Ditylenchus destructor</name>
    <dbReference type="NCBI Taxonomy" id="166010"/>
    <lineage>
        <taxon>Eukaryota</taxon>
        <taxon>Metazoa</taxon>
        <taxon>Ecdysozoa</taxon>
        <taxon>Nematoda</taxon>
        <taxon>Chromadorea</taxon>
        <taxon>Rhabditida</taxon>
        <taxon>Tylenchina</taxon>
        <taxon>Tylenchomorpha</taxon>
        <taxon>Sphaerularioidea</taxon>
        <taxon>Anguinidae</taxon>
        <taxon>Anguininae</taxon>
        <taxon>Ditylenchus</taxon>
    </lineage>
</organism>
<dbReference type="AlphaFoldDB" id="A0AAD4N4C3"/>
<proteinExistence type="predicted"/>
<keyword evidence="1" id="KW-0175">Coiled coil</keyword>
<name>A0AAD4N4C3_9BILA</name>
<sequence>MLLTLISLCKGPTPKQSFKLNFSRNGMTVVPEGKASAKTAALTNVGCPLNVDTQIRVPSVVQVAYDNVNGYRDIGLNEISRLEQDQMFSRFMMESLVYVISQLREQMQSEKQRYQQRIRELEYALDAKEAELKKKQANYCQWLPFFRIFRWNLNPKHASAGAAKAIMGFLDKISGEVSSAWKTLPTFAESMVSQASAVQEFYQNNEDAAYFHERAGMPPM</sequence>
<accession>A0AAD4N4C3</accession>
<dbReference type="Proteomes" id="UP001201812">
    <property type="component" value="Unassembled WGS sequence"/>
</dbReference>
<dbReference type="EMBL" id="JAKKPZ010000024">
    <property type="protein sequence ID" value="KAI1710836.1"/>
    <property type="molecule type" value="Genomic_DNA"/>
</dbReference>
<evidence type="ECO:0000313" key="2">
    <source>
        <dbReference type="EMBL" id="KAI1710836.1"/>
    </source>
</evidence>
<reference evidence="2" key="1">
    <citation type="submission" date="2022-01" db="EMBL/GenBank/DDBJ databases">
        <title>Genome Sequence Resource for Two Populations of Ditylenchus destructor, the Migratory Endoparasitic Phytonematode.</title>
        <authorList>
            <person name="Zhang H."/>
            <person name="Lin R."/>
            <person name="Xie B."/>
        </authorList>
    </citation>
    <scope>NUCLEOTIDE SEQUENCE</scope>
    <source>
        <strain evidence="2">BazhouSP</strain>
    </source>
</reference>
<protein>
    <submittedName>
        <fullName evidence="2">Uncharacterized protein</fullName>
    </submittedName>
</protein>
<evidence type="ECO:0000256" key="1">
    <source>
        <dbReference type="SAM" id="Coils"/>
    </source>
</evidence>